<organism evidence="1 2">
    <name type="scientific">Mycetocola lacteus</name>
    <dbReference type="NCBI Taxonomy" id="76637"/>
    <lineage>
        <taxon>Bacteria</taxon>
        <taxon>Bacillati</taxon>
        <taxon>Actinomycetota</taxon>
        <taxon>Actinomycetes</taxon>
        <taxon>Micrococcales</taxon>
        <taxon>Microbacteriaceae</taxon>
        <taxon>Mycetocola</taxon>
    </lineage>
</organism>
<dbReference type="Proteomes" id="UP000269438">
    <property type="component" value="Unassembled WGS sequence"/>
</dbReference>
<gene>
    <name evidence="1" type="ORF">D9V34_08720</name>
</gene>
<dbReference type="AlphaFoldDB" id="A0A3L7AS82"/>
<dbReference type="EMBL" id="RCUY01000005">
    <property type="protein sequence ID" value="RLP83296.1"/>
    <property type="molecule type" value="Genomic_DNA"/>
</dbReference>
<reference evidence="1 2" key="1">
    <citation type="submission" date="2018-10" db="EMBL/GenBank/DDBJ databases">
        <authorList>
            <person name="Li J."/>
        </authorList>
    </citation>
    <scope>NUCLEOTIDE SEQUENCE [LARGE SCALE GENOMIC DNA]</scope>
    <source>
        <strain evidence="1 2">JCM 11654</strain>
    </source>
</reference>
<name>A0A3L7AS82_9MICO</name>
<accession>A0A3L7AS82</accession>
<evidence type="ECO:0000313" key="1">
    <source>
        <dbReference type="EMBL" id="RLP83296.1"/>
    </source>
</evidence>
<dbReference type="OrthoDB" id="4318869at2"/>
<proteinExistence type="predicted"/>
<sequence>MKVVPRNTYLSREHRFWLGRDDASGRNYVAIPVTNGLVDYIEYYGIAPVTYERFLADPSLAVPFAEECRARLHDDLLIQKPGWNRGLPI</sequence>
<evidence type="ECO:0000313" key="2">
    <source>
        <dbReference type="Proteomes" id="UP000269438"/>
    </source>
</evidence>
<comment type="caution">
    <text evidence="1">The sequence shown here is derived from an EMBL/GenBank/DDBJ whole genome shotgun (WGS) entry which is preliminary data.</text>
</comment>
<keyword evidence="2" id="KW-1185">Reference proteome</keyword>
<protein>
    <submittedName>
        <fullName evidence="1">Uncharacterized protein</fullName>
    </submittedName>
</protein>